<keyword evidence="1" id="KW-0472">Membrane</keyword>
<keyword evidence="1" id="KW-0812">Transmembrane</keyword>
<dbReference type="InterPro" id="IPR025442">
    <property type="entry name" value="DUF4185"/>
</dbReference>
<feature type="transmembrane region" description="Helical" evidence="1">
    <location>
        <begin position="155"/>
        <end position="175"/>
    </location>
</feature>
<dbReference type="AlphaFoldDB" id="A0A8I0K0B6"/>
<name>A0A8I0K0B6_9ACTN</name>
<sequence>MDRVRGVGLTVAGFVVAIALTTLLVRIDPASELPGLTQAAPREIPVAVVGPEPQATTMRDALNGPVDQPLAARLSPSRKAAEASLRDRSVSGVLLLGRGDRHVLWVASAAGRAEADEVRSTVEEILAVSGQTVRVSDRIPTSARDPQGVGPFRLAMGWALLGVAFAGLLGLVFGARSAGPRLVLLRFAVLAGGAAVAGVGGAFLSDVVIDRFDAPFWSLAALGALVVLGVGAVALALIAWFGGLGLGLGIAGLVLGIPGAIGAWPLTPMPVVWPTLLAWLPPGAATWGTRDLAYFDGEGVERVVLMFMLWTMIGLAATTVAATEAESRPGLLSVHPSLRRRPVVAALGALFLAGVLVVTPAAPAFTTSAPQPSVTVTCAPVTLPRNVEELNQRIETVDDIAGFVGGDVGASTALADGRELFVFGDTVRRPDYDSTTMVRNSMLVLGDGCAGLVQRRNRGALIPDRPDGVGYWPMSIASVELDGHDLVGVMAQRVEQTGDDGPFAFRNLGPAVAIFDVESGQGPVLQRVVDLGKDDPDPSRPTWGAAGTVVGDTVYLYGTSRSSENGFGWAVSVARARLTDITDQSTWRYWDGSRWQRDEDRAATLIDQRDGVSQTFSVFREGDSWYALSKQSDFVGTDLVLWKAPSPTGPFTALPPVAKIPSTSSELRYMPLAHPDLFPEPGTMVVSVSRNTTDGDVQADPSLYRPEFLRIDLP</sequence>
<organism evidence="3 4">
    <name type="scientific">Aeromicrobium senzhongii</name>
    <dbReference type="NCBI Taxonomy" id="2663859"/>
    <lineage>
        <taxon>Bacteria</taxon>
        <taxon>Bacillati</taxon>
        <taxon>Actinomycetota</taxon>
        <taxon>Actinomycetes</taxon>
        <taxon>Propionibacteriales</taxon>
        <taxon>Nocardioidaceae</taxon>
        <taxon>Aeromicrobium</taxon>
    </lineage>
</organism>
<gene>
    <name evidence="3" type="ORF">IBG24_07685</name>
</gene>
<protein>
    <submittedName>
        <fullName evidence="3">DUF4185 domain-containing protein</fullName>
    </submittedName>
</protein>
<evidence type="ECO:0000259" key="2">
    <source>
        <dbReference type="Pfam" id="PF13810"/>
    </source>
</evidence>
<feature type="transmembrane region" description="Helical" evidence="1">
    <location>
        <begin position="7"/>
        <end position="27"/>
    </location>
</feature>
<feature type="transmembrane region" description="Helical" evidence="1">
    <location>
        <begin position="343"/>
        <end position="365"/>
    </location>
</feature>
<feature type="domain" description="DUF4185" evidence="2">
    <location>
        <begin position="550"/>
        <end position="679"/>
    </location>
</feature>
<dbReference type="RefSeq" id="WP_187769154.1">
    <property type="nucleotide sequence ID" value="NZ_JACTVM010000002.1"/>
</dbReference>
<accession>A0A8I0K0B6</accession>
<evidence type="ECO:0000313" key="4">
    <source>
        <dbReference type="Proteomes" id="UP000620591"/>
    </source>
</evidence>
<dbReference type="EMBL" id="JACTVM010000002">
    <property type="protein sequence ID" value="MBC9226191.1"/>
    <property type="molecule type" value="Genomic_DNA"/>
</dbReference>
<reference evidence="3" key="1">
    <citation type="submission" date="2020-09" db="EMBL/GenBank/DDBJ databases">
        <title>Novel species in genus Aeromicrobium.</title>
        <authorList>
            <person name="Zhang G."/>
        </authorList>
    </citation>
    <scope>NUCLEOTIDE SEQUENCE</scope>
    <source>
        <strain evidence="3">Zg-636</strain>
    </source>
</reference>
<comment type="caution">
    <text evidence="3">The sequence shown here is derived from an EMBL/GenBank/DDBJ whole genome shotgun (WGS) entry which is preliminary data.</text>
</comment>
<keyword evidence="1" id="KW-1133">Transmembrane helix</keyword>
<feature type="transmembrane region" description="Helical" evidence="1">
    <location>
        <begin position="182"/>
        <end position="204"/>
    </location>
</feature>
<evidence type="ECO:0000256" key="1">
    <source>
        <dbReference type="SAM" id="Phobius"/>
    </source>
</evidence>
<feature type="transmembrane region" description="Helical" evidence="1">
    <location>
        <begin position="303"/>
        <end position="322"/>
    </location>
</feature>
<dbReference type="Proteomes" id="UP000620591">
    <property type="component" value="Unassembled WGS sequence"/>
</dbReference>
<feature type="transmembrane region" description="Helical" evidence="1">
    <location>
        <begin position="248"/>
        <end position="267"/>
    </location>
</feature>
<evidence type="ECO:0000313" key="3">
    <source>
        <dbReference type="EMBL" id="MBC9226191.1"/>
    </source>
</evidence>
<proteinExistence type="predicted"/>
<feature type="transmembrane region" description="Helical" evidence="1">
    <location>
        <begin position="216"/>
        <end position="241"/>
    </location>
</feature>
<dbReference type="Pfam" id="PF13810">
    <property type="entry name" value="DUF4185"/>
    <property type="match status" value="1"/>
</dbReference>